<proteinExistence type="predicted"/>
<organism evidence="1 2">
    <name type="scientific">Albugo candida</name>
    <dbReference type="NCBI Taxonomy" id="65357"/>
    <lineage>
        <taxon>Eukaryota</taxon>
        <taxon>Sar</taxon>
        <taxon>Stramenopiles</taxon>
        <taxon>Oomycota</taxon>
        <taxon>Peronosporomycetes</taxon>
        <taxon>Albuginales</taxon>
        <taxon>Albuginaceae</taxon>
        <taxon>Albugo</taxon>
    </lineage>
</organism>
<reference evidence="1 2" key="1">
    <citation type="submission" date="2012-05" db="EMBL/GenBank/DDBJ databases">
        <title>Recombination and specialization in a pathogen metapopulation.</title>
        <authorList>
            <person name="Gardiner A."/>
            <person name="Kemen E."/>
            <person name="Schultz-Larsen T."/>
            <person name="MacLean D."/>
            <person name="Van Oosterhout C."/>
            <person name="Jones J.D.G."/>
        </authorList>
    </citation>
    <scope>NUCLEOTIDE SEQUENCE [LARGE SCALE GENOMIC DNA]</scope>
    <source>
        <strain evidence="1 2">Ac Nc2</strain>
    </source>
</reference>
<sequence>MTHFVLANIYVRSWLLQIKVFSSQSPEHRLFSASTYHQDMFHLRSVIEHHDLGSEIIVEIESGYFGRNGVSFDANLSGRAKRYYQLQLLRISFLYWLVHELNGSDVS</sequence>
<dbReference type="EMBL" id="CAIX01000067">
    <property type="protein sequence ID" value="CCI10051.1"/>
    <property type="molecule type" value="Genomic_DNA"/>
</dbReference>
<dbReference type="Proteomes" id="UP000053237">
    <property type="component" value="Unassembled WGS sequence"/>
</dbReference>
<name>A0A024FSX9_9STRA</name>
<dbReference type="AlphaFoldDB" id="A0A024FSX9"/>
<keyword evidence="2" id="KW-1185">Reference proteome</keyword>
<evidence type="ECO:0000313" key="1">
    <source>
        <dbReference type="EMBL" id="CCI10051.1"/>
    </source>
</evidence>
<evidence type="ECO:0000313" key="2">
    <source>
        <dbReference type="Proteomes" id="UP000053237"/>
    </source>
</evidence>
<protein>
    <submittedName>
        <fullName evidence="1">Uncharacterized protein</fullName>
    </submittedName>
</protein>
<gene>
    <name evidence="1" type="ORF">BN9_051110</name>
</gene>
<dbReference type="InParanoid" id="A0A024FSX9"/>
<accession>A0A024FSX9</accession>
<comment type="caution">
    <text evidence="1">The sequence shown here is derived from an EMBL/GenBank/DDBJ whole genome shotgun (WGS) entry which is preliminary data.</text>
</comment>